<dbReference type="InParanoid" id="F4BXX9"/>
<sequence>MLKGSSSQDKCVGPPSLTASAVWKRAYQGTSENDTKEGAFLVIGDYMPYEKNNVILICMAALAACLLLSTASGQADFLEGGYVASGDRSMADPGISGMLQWLDRPVNLPWYSSDSSFYKQAAPATTFTPYKEYYTALGSAVGTAAGSGIISNPARYDIAEKSPSSVYYGSGAGLPFSQYSASVQSQTNDLWIQGESNWTQYVICPTGTWLQLIAHAPAAGTAGFYEMVQTDTTSSKFSTYQFGQGYNSMNFQANEIGRHMLYFIIESQPSNVLIIDVLAQA</sequence>
<protein>
    <submittedName>
        <fullName evidence="2">Uncharacterized protein</fullName>
    </submittedName>
</protein>
<reference evidence="2 3" key="1">
    <citation type="journal article" date="2011" name="J. Bacteriol.">
        <title>Complete genome sequence of Methanosaeta concilii, a specialist in aceticlastic methanogenesis.</title>
        <authorList>
            <person name="Barber R.D."/>
            <person name="Zhang L."/>
            <person name="Harnack M."/>
            <person name="Olson M.V."/>
            <person name="Kaul R."/>
            <person name="Ingram-Smith C."/>
            <person name="Smith K.S."/>
        </authorList>
    </citation>
    <scope>NUCLEOTIDE SEQUENCE [LARGE SCALE GENOMIC DNA]</scope>
    <source>
        <strain evidence="3">ATCC 5969 / DSM 3671 / JCM 10134 / NBRC 103675 / OCM 69 / GP-6</strain>
    </source>
</reference>
<keyword evidence="1" id="KW-0812">Transmembrane</keyword>
<evidence type="ECO:0000256" key="1">
    <source>
        <dbReference type="SAM" id="Phobius"/>
    </source>
</evidence>
<accession>F4BXX9</accession>
<dbReference type="HOGENOM" id="CLU_1154345_0_0_2"/>
<dbReference type="Proteomes" id="UP000007807">
    <property type="component" value="Chromosome"/>
</dbReference>
<proteinExistence type="predicted"/>
<keyword evidence="3" id="KW-1185">Reference proteome</keyword>
<evidence type="ECO:0000313" key="2">
    <source>
        <dbReference type="EMBL" id="AEB67563.1"/>
    </source>
</evidence>
<dbReference type="STRING" id="990316.MCON_0756"/>
<keyword evidence="1" id="KW-1133">Transmembrane helix</keyword>
<dbReference type="AlphaFoldDB" id="F4BXX9"/>
<evidence type="ECO:0000313" key="3">
    <source>
        <dbReference type="Proteomes" id="UP000007807"/>
    </source>
</evidence>
<gene>
    <name evidence="2" type="ordered locus">MCON_0756</name>
</gene>
<name>F4BXX9_METSG</name>
<keyword evidence="1" id="KW-0472">Membrane</keyword>
<feature type="transmembrane region" description="Helical" evidence="1">
    <location>
        <begin position="54"/>
        <end position="71"/>
    </location>
</feature>
<dbReference type="KEGG" id="mcj:MCON_0756"/>
<organism evidence="2 3">
    <name type="scientific">Methanothrix soehngenii (strain ATCC 5969 / DSM 3671 / JCM 10134 / NBRC 103675 / OCM 69 / GP-6)</name>
    <name type="common">Methanosaeta concilii</name>
    <dbReference type="NCBI Taxonomy" id="990316"/>
    <lineage>
        <taxon>Archaea</taxon>
        <taxon>Methanobacteriati</taxon>
        <taxon>Methanobacteriota</taxon>
        <taxon>Stenosarchaea group</taxon>
        <taxon>Methanomicrobia</taxon>
        <taxon>Methanotrichales</taxon>
        <taxon>Methanotrichaceae</taxon>
        <taxon>Methanothrix</taxon>
    </lineage>
</organism>
<dbReference type="EMBL" id="CP002565">
    <property type="protein sequence ID" value="AEB67563.1"/>
    <property type="molecule type" value="Genomic_DNA"/>
</dbReference>